<dbReference type="InterPro" id="IPR036397">
    <property type="entry name" value="RNaseH_sf"/>
</dbReference>
<organism evidence="3 4">
    <name type="scientific">Prorocentrum cordatum</name>
    <dbReference type="NCBI Taxonomy" id="2364126"/>
    <lineage>
        <taxon>Eukaryota</taxon>
        <taxon>Sar</taxon>
        <taxon>Alveolata</taxon>
        <taxon>Dinophyceae</taxon>
        <taxon>Prorocentrales</taxon>
        <taxon>Prorocentraceae</taxon>
        <taxon>Prorocentrum</taxon>
    </lineage>
</organism>
<dbReference type="EMBL" id="CAUYUJ010016727">
    <property type="protein sequence ID" value="CAK0868223.1"/>
    <property type="molecule type" value="Genomic_DNA"/>
</dbReference>
<reference evidence="3" key="1">
    <citation type="submission" date="2023-10" db="EMBL/GenBank/DDBJ databases">
        <authorList>
            <person name="Chen Y."/>
            <person name="Shah S."/>
            <person name="Dougan E. K."/>
            <person name="Thang M."/>
            <person name="Chan C."/>
        </authorList>
    </citation>
    <scope>NUCLEOTIDE SEQUENCE [LARGE SCALE GENOMIC DNA]</scope>
</reference>
<dbReference type="Proteomes" id="UP001189429">
    <property type="component" value="Unassembled WGS sequence"/>
</dbReference>
<dbReference type="InterPro" id="IPR001584">
    <property type="entry name" value="Integrase_cat-core"/>
</dbReference>
<proteinExistence type="predicted"/>
<feature type="compositionally biased region" description="Low complexity" evidence="1">
    <location>
        <begin position="183"/>
        <end position="193"/>
    </location>
</feature>
<evidence type="ECO:0000259" key="2">
    <source>
        <dbReference type="PROSITE" id="PS50994"/>
    </source>
</evidence>
<feature type="region of interest" description="Disordered" evidence="1">
    <location>
        <begin position="183"/>
        <end position="225"/>
    </location>
</feature>
<feature type="region of interest" description="Disordered" evidence="1">
    <location>
        <begin position="405"/>
        <end position="440"/>
    </location>
</feature>
<keyword evidence="4" id="KW-1185">Reference proteome</keyword>
<feature type="compositionally biased region" description="Acidic residues" evidence="1">
    <location>
        <begin position="354"/>
        <end position="365"/>
    </location>
</feature>
<sequence length="2164" mass="243707">MERDDKKAKDAIPEWDGNPGRWRHFETAVKWFPRTLKRQERDLAANRIIGRMLQSKTIAIRTFATTLDPDRYENPNGHLLLLDDLRSSPLGKLPIPDAAHKIKHYYKDFKRRKGETVGALLIREQDCYSEMVQALERLLEEMGDNDKYKQCQECFGYFERDRGAAGRGQWYCQRCWDTWDGNPDTPATAADAAPAEEAEEADEYERHSTTSRSQGSRTDRFHRQESMASKLKVSEAMAVGSTFFGHASGVLKVLRGFFLLEAMDFTEKEKQDVRVVTQNRLDFDAISKALKERWEDKALVQRDFGPRAMPRYGPESGQQSALAAEFDDVHGPDWYDGYAAAVHAWENEGYDHHEDEDDYDIEEEPQLASEPEGSEAVDEDLNHLNEELEAAQAMAAEASRTLVQARQAVAAAHKDRGPKGGKGGKGGKYRDRDRDQKGKNANYLEFHTITHGFDELQGMYQAEQNDSGLAPSEAMVDCGASASAGGERAVQALVAAVAAANPQARIEINQNERPWFRFGDNKWGKALYKVSVEFEPGFVLGIFALSPGVPLVLLGMTALESWPAIVNFRTGEAVIRGQLVQLRKTPVKGHCILDLVKHVSEILNPTEQNTEGLARAFQRCDFRQSASRRFSQHVFMEGKDEWVPVDMDADKKEEGTEVKSPSAAASSGPTTQVKREFVFNGQKMEYVTSEGKVKEKDPGSTHQGRKKEKQMELDPAFALQVDPRDPRTTRGPCGKMHRKYFTINNQWGQTRTCYRCGLRLLYIPTTKAPMTNLSMQHPKLVESGLELVRHCNLWETANHEQVTAMINIATSLRRLPGTEIRHAPDALLEMLGAANPRSLLAGLALVMTVGTITEAVEICCHPNSMLTDECTNIGLSMERISIENGYNLSTKAGEVYFEWPHRCQGWKIPELNFLRMELRRRGRHVFEDRIDGCMYGLRDYNTNELVEKGWRILTTDPEFSKVATVCDHSHGHRVINGKQHTAATAYYPQAMCKAIARLWHAQLRTPIDLNMALENPAVLDLENTYLMERDTGSIYVAEPTDLEREQVRAMLSRIHKAAGHPGNEHLAYWCKKRQCPRWIIEEAINLRCEACDLVKHGLSHKVKASLDIPMAPWQAAVMDVSDLTFPDLNVKARFLLIAEVATGLMCGDITAKIGLKDKGTDSSATLFTTFARAYLQHYPKPRWVFVDPQTSFVGGEFKDNCQLAGIGVSAKPGGAHWMAGDIERRISIVKQVMRKLRLQYPKLSPETVFYISIAAANNMDNIKGYTPMQWAFGFSPTEDPILAHNAATGKLKSDFFEIERVRADAEATYLKEKASRKISELKNSAPRPRHEYKRGDWVCVWRSYAATGKRKLSGQDFFTDGLFIGPGRVLFSEPAVQTGNKDGVIWVIMGNRCWRCAAEQLRPATQSEIVQINLKKDDILNSPLEDVWRHLQDFDDIAGEPYPTADGMRMLPRQPLEGMPRVIENPDVAVEPHDVTEAEGDQEVDEAASDHAEASEIDIINFVQDPNNESEMDLMKIEIEADLEEFCFDASAYLEKQLNRVANNTVKKGVEVSFGRLSPEDKPLFQEAMARELAEHLEVPTVRAASAYADYNHGKDIPADKLIKMRWLLTWKPLTPPEPPDKSDPHPVSTPDGKFKAKARIILLGFSHPDLVSRDKFGDRVLPTASPTSSRKRKLALLQMAAFHGWTFELADAKSAFLQAGHTEEWRKLYTKGVKELRQALQISEEESMRVLAAIYGITNAPWVFWKYVDHKIHEAGGKSVLIEPCIWIIQDQDGTVCGVIGSHVDDFGIAGDSDNKFYLDMKNMLKEMLRWSPWRSTPCMWAGMWITQEPSGKIHASQEEFCHQLLEIRVESGKYLSKDDKLKPEDVTQFRAGLMKCQWRATQTAPQFSCRVSLLAQRVNEATFGDLKDTNALIRDVKRTARDSLVFHNFNSNCGGKLKWDDLVIVTWVDASRLLQRGGYIVGFTMAEILKQKECAVSIADWRSYKLKRTGIGTNGCEGQALYDGENAAYLMRLLWSVMHGVPVTAHTQEEVAQSMTSVLVIDSRGVYDSVHNKESFGIGLSDARTGVEVLHVKANCGPEKNQHLVWVPSDLNLTDGLTKDSPEARKPLALWLARRTWIIRYDEDFMSARKRQRANKLAQDKPQPTTDAEAEAADALAFLDLS</sequence>
<dbReference type="Gene3D" id="3.30.420.10">
    <property type="entry name" value="Ribonuclease H-like superfamily/Ribonuclease H"/>
    <property type="match status" value="1"/>
</dbReference>
<dbReference type="PROSITE" id="PS50994">
    <property type="entry name" value="INTEGRASE"/>
    <property type="match status" value="1"/>
</dbReference>
<evidence type="ECO:0000313" key="4">
    <source>
        <dbReference type="Proteomes" id="UP001189429"/>
    </source>
</evidence>
<dbReference type="InterPro" id="IPR013103">
    <property type="entry name" value="RVT_2"/>
</dbReference>
<feature type="region of interest" description="Disordered" evidence="1">
    <location>
        <begin position="651"/>
        <end position="673"/>
    </location>
</feature>
<dbReference type="InterPro" id="IPR012337">
    <property type="entry name" value="RNaseH-like_sf"/>
</dbReference>
<evidence type="ECO:0000256" key="1">
    <source>
        <dbReference type="SAM" id="MobiDB-lite"/>
    </source>
</evidence>
<accession>A0ABN9V5Z6</accession>
<feature type="compositionally biased region" description="Acidic residues" evidence="1">
    <location>
        <begin position="194"/>
        <end position="203"/>
    </location>
</feature>
<comment type="caution">
    <text evidence="3">The sequence shown here is derived from an EMBL/GenBank/DDBJ whole genome shotgun (WGS) entry which is preliminary data.</text>
</comment>
<dbReference type="SUPFAM" id="SSF53098">
    <property type="entry name" value="Ribonuclease H-like"/>
    <property type="match status" value="1"/>
</dbReference>
<feature type="domain" description="Integrase catalytic" evidence="2">
    <location>
        <begin position="1105"/>
        <end position="1284"/>
    </location>
</feature>
<name>A0ABN9V5Z6_9DINO</name>
<dbReference type="Pfam" id="PF07727">
    <property type="entry name" value="RVT_2"/>
    <property type="match status" value="1"/>
</dbReference>
<feature type="region of interest" description="Disordered" evidence="1">
    <location>
        <begin position="688"/>
        <end position="712"/>
    </location>
</feature>
<protein>
    <recommendedName>
        <fullName evidence="2">Integrase catalytic domain-containing protein</fullName>
    </recommendedName>
</protein>
<feature type="compositionally biased region" description="Basic and acidic residues" evidence="1">
    <location>
        <begin position="428"/>
        <end position="438"/>
    </location>
</feature>
<evidence type="ECO:0000313" key="3">
    <source>
        <dbReference type="EMBL" id="CAK0868223.1"/>
    </source>
</evidence>
<gene>
    <name evidence="3" type="ORF">PCOR1329_LOCUS54962</name>
</gene>
<feature type="region of interest" description="Disordered" evidence="1">
    <location>
        <begin position="352"/>
        <end position="377"/>
    </location>
</feature>